<feature type="region of interest" description="Disordered" evidence="11">
    <location>
        <begin position="139"/>
        <end position="163"/>
    </location>
</feature>
<dbReference type="GO" id="GO:0015628">
    <property type="term" value="P:protein secretion by the type II secretion system"/>
    <property type="evidence" value="ECO:0007669"/>
    <property type="project" value="InterPro"/>
</dbReference>
<comment type="subcellular location">
    <subcellularLocation>
        <location evidence="1">Cell inner membrane</location>
        <topology evidence="1">Single-pass membrane protein</topology>
    </subcellularLocation>
</comment>
<evidence type="ECO:0000256" key="1">
    <source>
        <dbReference type="ARBA" id="ARBA00004377"/>
    </source>
</evidence>
<evidence type="ECO:0000256" key="5">
    <source>
        <dbReference type="ARBA" id="ARBA00022519"/>
    </source>
</evidence>
<dbReference type="InterPro" id="IPR045584">
    <property type="entry name" value="Pilin-like"/>
</dbReference>
<keyword evidence="6 12" id="KW-0812">Transmembrane</keyword>
<evidence type="ECO:0000256" key="11">
    <source>
        <dbReference type="SAM" id="MobiDB-lite"/>
    </source>
</evidence>
<dbReference type="EMBL" id="CP036275">
    <property type="protein sequence ID" value="QDU40153.1"/>
    <property type="molecule type" value="Genomic_DNA"/>
</dbReference>
<name>A0A517ZCC5_9PLAN</name>
<gene>
    <name evidence="14" type="ORF">Mal4_45080</name>
</gene>
<organism evidence="14 15">
    <name type="scientific">Maioricimonas rarisocia</name>
    <dbReference type="NCBI Taxonomy" id="2528026"/>
    <lineage>
        <taxon>Bacteria</taxon>
        <taxon>Pseudomonadati</taxon>
        <taxon>Planctomycetota</taxon>
        <taxon>Planctomycetia</taxon>
        <taxon>Planctomycetales</taxon>
        <taxon>Planctomycetaceae</taxon>
        <taxon>Maioricimonas</taxon>
    </lineage>
</organism>
<keyword evidence="5" id="KW-0997">Cell inner membrane</keyword>
<proteinExistence type="inferred from homology"/>
<dbReference type="RefSeq" id="WP_145371270.1">
    <property type="nucleotide sequence ID" value="NZ_CP036275.1"/>
</dbReference>
<dbReference type="Pfam" id="PF12019">
    <property type="entry name" value="GspH"/>
    <property type="match status" value="1"/>
</dbReference>
<evidence type="ECO:0000313" key="15">
    <source>
        <dbReference type="Proteomes" id="UP000320496"/>
    </source>
</evidence>
<dbReference type="InterPro" id="IPR022346">
    <property type="entry name" value="T2SS_GspH"/>
</dbReference>
<evidence type="ECO:0000256" key="8">
    <source>
        <dbReference type="ARBA" id="ARBA00023136"/>
    </source>
</evidence>
<evidence type="ECO:0000256" key="3">
    <source>
        <dbReference type="ARBA" id="ARBA00022475"/>
    </source>
</evidence>
<dbReference type="GO" id="GO:0005886">
    <property type="term" value="C:plasma membrane"/>
    <property type="evidence" value="ECO:0007669"/>
    <property type="project" value="UniProtKB-SubCell"/>
</dbReference>
<evidence type="ECO:0000256" key="7">
    <source>
        <dbReference type="ARBA" id="ARBA00022989"/>
    </source>
</evidence>
<reference evidence="14 15" key="1">
    <citation type="submission" date="2019-02" db="EMBL/GenBank/DDBJ databases">
        <title>Deep-cultivation of Planctomycetes and their phenomic and genomic characterization uncovers novel biology.</title>
        <authorList>
            <person name="Wiegand S."/>
            <person name="Jogler M."/>
            <person name="Boedeker C."/>
            <person name="Pinto D."/>
            <person name="Vollmers J."/>
            <person name="Rivas-Marin E."/>
            <person name="Kohn T."/>
            <person name="Peeters S.H."/>
            <person name="Heuer A."/>
            <person name="Rast P."/>
            <person name="Oberbeckmann S."/>
            <person name="Bunk B."/>
            <person name="Jeske O."/>
            <person name="Meyerdierks A."/>
            <person name="Storesund J.E."/>
            <person name="Kallscheuer N."/>
            <person name="Luecker S."/>
            <person name="Lage O.M."/>
            <person name="Pohl T."/>
            <person name="Merkel B.J."/>
            <person name="Hornburger P."/>
            <person name="Mueller R.-W."/>
            <person name="Bruemmer F."/>
            <person name="Labrenz M."/>
            <person name="Spormann A.M."/>
            <person name="Op den Camp H."/>
            <person name="Overmann J."/>
            <person name="Amann R."/>
            <person name="Jetten M.S.M."/>
            <person name="Mascher T."/>
            <person name="Medema M.H."/>
            <person name="Devos D.P."/>
            <person name="Kaster A.-K."/>
            <person name="Ovreas L."/>
            <person name="Rohde M."/>
            <person name="Galperin M.Y."/>
            <person name="Jogler C."/>
        </authorList>
    </citation>
    <scope>NUCLEOTIDE SEQUENCE [LARGE SCALE GENOMIC DNA]</scope>
    <source>
        <strain evidence="14 15">Mal4</strain>
    </source>
</reference>
<accession>A0A517ZCC5</accession>
<dbReference type="KEGG" id="mri:Mal4_45080"/>
<sequence length="163" mass="16959">MLVSRRRSLTTVRCASGGFTLVDMVVTVLIIGILAAAVAPRFANTIHAYRADAAAQRLQADLGWARQHAISSSAVVIVQFSPGSSAYTISGVMHLDQGGQPYDVDLLDDPYQASVTAPTFGGDNAVQFDRFGQPDSGGTITVTSGGSSQTVTIDADTGRASIP</sequence>
<protein>
    <recommendedName>
        <fullName evidence="2">Type II secretion system protein H</fullName>
    </recommendedName>
    <alternativeName>
        <fullName evidence="10">General secretion pathway protein H</fullName>
    </alternativeName>
</protein>
<dbReference type="Proteomes" id="UP000320496">
    <property type="component" value="Chromosome"/>
</dbReference>
<feature type="compositionally biased region" description="Low complexity" evidence="11">
    <location>
        <begin position="139"/>
        <end position="153"/>
    </location>
</feature>
<evidence type="ECO:0000256" key="2">
    <source>
        <dbReference type="ARBA" id="ARBA00021549"/>
    </source>
</evidence>
<evidence type="ECO:0000256" key="6">
    <source>
        <dbReference type="ARBA" id="ARBA00022692"/>
    </source>
</evidence>
<evidence type="ECO:0000256" key="10">
    <source>
        <dbReference type="ARBA" id="ARBA00030775"/>
    </source>
</evidence>
<dbReference type="AlphaFoldDB" id="A0A517ZCC5"/>
<comment type="similarity">
    <text evidence="9">Belongs to the GSP H family.</text>
</comment>
<dbReference type="SUPFAM" id="SSF54523">
    <property type="entry name" value="Pili subunits"/>
    <property type="match status" value="1"/>
</dbReference>
<dbReference type="GO" id="GO:0015627">
    <property type="term" value="C:type II protein secretion system complex"/>
    <property type="evidence" value="ECO:0007669"/>
    <property type="project" value="InterPro"/>
</dbReference>
<keyword evidence="8 12" id="KW-0472">Membrane</keyword>
<evidence type="ECO:0000256" key="12">
    <source>
        <dbReference type="SAM" id="Phobius"/>
    </source>
</evidence>
<keyword evidence="4" id="KW-0488">Methylation</keyword>
<keyword evidence="7 12" id="KW-1133">Transmembrane helix</keyword>
<feature type="domain" description="General secretion pathway GspH" evidence="13">
    <location>
        <begin position="54"/>
        <end position="156"/>
    </location>
</feature>
<dbReference type="OrthoDB" id="10012493at2"/>
<dbReference type="Gene3D" id="3.30.700.10">
    <property type="entry name" value="Glycoprotein, Type 4 Pilin"/>
    <property type="match status" value="1"/>
</dbReference>
<keyword evidence="15" id="KW-1185">Reference proteome</keyword>
<evidence type="ECO:0000256" key="9">
    <source>
        <dbReference type="ARBA" id="ARBA00025772"/>
    </source>
</evidence>
<evidence type="ECO:0000259" key="13">
    <source>
        <dbReference type="Pfam" id="PF12019"/>
    </source>
</evidence>
<evidence type="ECO:0000256" key="4">
    <source>
        <dbReference type="ARBA" id="ARBA00022481"/>
    </source>
</evidence>
<keyword evidence="3" id="KW-1003">Cell membrane</keyword>
<feature type="transmembrane region" description="Helical" evidence="12">
    <location>
        <begin position="21"/>
        <end position="39"/>
    </location>
</feature>
<evidence type="ECO:0000313" key="14">
    <source>
        <dbReference type="EMBL" id="QDU40153.1"/>
    </source>
</evidence>